<gene>
    <name evidence="2" type="ORF">PQG83_18380</name>
</gene>
<sequence length="44" mass="4866">MKRDSLIIEGEKAVFISLSVSLGFVFLSIIGLWAWTGIILLISQ</sequence>
<feature type="transmembrane region" description="Helical" evidence="1">
    <location>
        <begin position="20"/>
        <end position="42"/>
    </location>
</feature>
<dbReference type="AlphaFoldDB" id="A0AA96GG26"/>
<keyword evidence="1" id="KW-0472">Membrane</keyword>
<reference evidence="2 3" key="1">
    <citation type="submission" date="2023-01" db="EMBL/GenBank/DDBJ databases">
        <title>Cultivation and genomic characterization of new, ubiquitous marine nitrite-oxidizing bacteria from the Nitrospirales.</title>
        <authorList>
            <person name="Mueller A.J."/>
            <person name="Daebeler A."/>
            <person name="Herbold C.W."/>
            <person name="Kirkegaard R.H."/>
            <person name="Daims H."/>
        </authorList>
    </citation>
    <scope>NUCLEOTIDE SEQUENCE [LARGE SCALE GENOMIC DNA]</scope>
    <source>
        <strain evidence="2 3">DK</strain>
    </source>
</reference>
<evidence type="ECO:0000313" key="3">
    <source>
        <dbReference type="Proteomes" id="UP001302494"/>
    </source>
</evidence>
<accession>A0AA96GG26</accession>
<name>A0AA96GG26_9BACT</name>
<evidence type="ECO:0000313" key="2">
    <source>
        <dbReference type="EMBL" id="WNM61689.1"/>
    </source>
</evidence>
<keyword evidence="3" id="KW-1185">Reference proteome</keyword>
<evidence type="ECO:0000256" key="1">
    <source>
        <dbReference type="SAM" id="Phobius"/>
    </source>
</evidence>
<dbReference type="KEGG" id="nneo:PQG83_18380"/>
<dbReference type="Proteomes" id="UP001302494">
    <property type="component" value="Chromosome"/>
</dbReference>
<dbReference type="RefSeq" id="WP_312744157.1">
    <property type="nucleotide sequence ID" value="NZ_CP116968.1"/>
</dbReference>
<dbReference type="EMBL" id="CP116968">
    <property type="protein sequence ID" value="WNM61689.1"/>
    <property type="molecule type" value="Genomic_DNA"/>
</dbReference>
<keyword evidence="1" id="KW-0812">Transmembrane</keyword>
<keyword evidence="1" id="KW-1133">Transmembrane helix</keyword>
<proteinExistence type="predicted"/>
<protein>
    <submittedName>
        <fullName evidence="2">Uncharacterized protein</fullName>
    </submittedName>
</protein>
<organism evidence="2 3">
    <name type="scientific">Candidatus Nitrospira neomarina</name>
    <dbReference type="NCBI Taxonomy" id="3020899"/>
    <lineage>
        <taxon>Bacteria</taxon>
        <taxon>Pseudomonadati</taxon>
        <taxon>Nitrospirota</taxon>
        <taxon>Nitrospiria</taxon>
        <taxon>Nitrospirales</taxon>
        <taxon>Nitrospiraceae</taxon>
        <taxon>Nitrospira</taxon>
    </lineage>
</organism>